<accession>A0A2R5ERG3</accession>
<organism evidence="4 5">
    <name type="scientific">Paenibacillus agaridevorans</name>
    <dbReference type="NCBI Taxonomy" id="171404"/>
    <lineage>
        <taxon>Bacteria</taxon>
        <taxon>Bacillati</taxon>
        <taxon>Bacillota</taxon>
        <taxon>Bacilli</taxon>
        <taxon>Bacillales</taxon>
        <taxon>Paenibacillaceae</taxon>
        <taxon>Paenibacillus</taxon>
    </lineage>
</organism>
<dbReference type="InterPro" id="IPR050065">
    <property type="entry name" value="GlmU-like"/>
</dbReference>
<evidence type="ECO:0000259" key="3">
    <source>
        <dbReference type="Pfam" id="PF12804"/>
    </source>
</evidence>
<dbReference type="GO" id="GO:0016779">
    <property type="term" value="F:nucleotidyltransferase activity"/>
    <property type="evidence" value="ECO:0007669"/>
    <property type="project" value="UniProtKB-KW"/>
</dbReference>
<name>A0A2R5ERG3_9BACL</name>
<evidence type="ECO:0000256" key="2">
    <source>
        <dbReference type="ARBA" id="ARBA00022695"/>
    </source>
</evidence>
<keyword evidence="1 4" id="KW-0808">Transferase</keyword>
<comment type="caution">
    <text evidence="4">The sequence shown here is derived from an EMBL/GenBank/DDBJ whole genome shotgun (WGS) entry which is preliminary data.</text>
</comment>
<dbReference type="InterPro" id="IPR025877">
    <property type="entry name" value="MobA-like_NTP_Trfase"/>
</dbReference>
<dbReference type="InterPro" id="IPR029044">
    <property type="entry name" value="Nucleotide-diphossugar_trans"/>
</dbReference>
<dbReference type="SUPFAM" id="SSF53448">
    <property type="entry name" value="Nucleotide-diphospho-sugar transferases"/>
    <property type="match status" value="1"/>
</dbReference>
<evidence type="ECO:0000313" key="5">
    <source>
        <dbReference type="Proteomes" id="UP000245202"/>
    </source>
</evidence>
<reference evidence="4 5" key="1">
    <citation type="submission" date="2017-08" db="EMBL/GenBank/DDBJ databases">
        <title>Substantial Increase in Enzyme Production by Combined Drug-Resistance Mutations in Paenibacillus agaridevorans.</title>
        <authorList>
            <person name="Tanaka Y."/>
            <person name="Funane K."/>
            <person name="Hosaka T."/>
            <person name="Shiwa Y."/>
            <person name="Fujita N."/>
            <person name="Miyazaki T."/>
            <person name="Yoshikawa H."/>
            <person name="Murakami K."/>
            <person name="Kasahara K."/>
            <person name="Inaoka T."/>
            <person name="Hiraga Y."/>
            <person name="Ochi K."/>
        </authorList>
    </citation>
    <scope>NUCLEOTIDE SEQUENCE [LARGE SCALE GENOMIC DNA]</scope>
    <source>
        <strain evidence="4 5">T-3040</strain>
    </source>
</reference>
<dbReference type="Pfam" id="PF12804">
    <property type="entry name" value="NTP_transf_3"/>
    <property type="match status" value="1"/>
</dbReference>
<dbReference type="Gene3D" id="3.90.550.10">
    <property type="entry name" value="Spore Coat Polysaccharide Biosynthesis Protein SpsA, Chain A"/>
    <property type="match status" value="1"/>
</dbReference>
<dbReference type="AlphaFoldDB" id="A0A2R5ERG3"/>
<proteinExistence type="predicted"/>
<dbReference type="RefSeq" id="WP_108991676.1">
    <property type="nucleotide sequence ID" value="NZ_BDQX01000042.1"/>
</dbReference>
<dbReference type="Proteomes" id="UP000245202">
    <property type="component" value="Unassembled WGS sequence"/>
</dbReference>
<keyword evidence="5" id="KW-1185">Reference proteome</keyword>
<sequence length="234" mass="26919">MKAILMAAGKGTRISRMIAEVPKSTLPISGVPLIRHTVSMLLGEGMEVSVCVGYQSNKIMEALEGLPVTFYHNPLYDITNSIVSLWFAKQEINDDMLLLNADVYFSKDILIKMLEDQHEAVVAMDTSRVEVGDYFFKTINGCVKKYGKDLPITERNCEYVGMAKVKKDFTETFCRQMDNLIYTQQHGRWWEEVLYTMTADENIYTLDVNGLFWSEIDYFDDYERILMHIESNGQ</sequence>
<keyword evidence="2 4" id="KW-0548">Nucleotidyltransferase</keyword>
<dbReference type="PANTHER" id="PTHR43584:SF8">
    <property type="entry name" value="N-ACETYLMURAMATE ALPHA-1-PHOSPHATE URIDYLYLTRANSFERASE"/>
    <property type="match status" value="1"/>
</dbReference>
<dbReference type="PANTHER" id="PTHR43584">
    <property type="entry name" value="NUCLEOTIDYL TRANSFERASE"/>
    <property type="match status" value="1"/>
</dbReference>
<dbReference type="EMBL" id="BDQX01000042">
    <property type="protein sequence ID" value="GBG06363.1"/>
    <property type="molecule type" value="Genomic_DNA"/>
</dbReference>
<feature type="domain" description="MobA-like NTP transferase" evidence="3">
    <location>
        <begin position="3"/>
        <end position="124"/>
    </location>
</feature>
<gene>
    <name evidence="4" type="ORF">PAT3040_00888</name>
</gene>
<protein>
    <submittedName>
        <fullName evidence="4">Choline-phosphate cytidylyltransferase</fullName>
    </submittedName>
</protein>
<evidence type="ECO:0000313" key="4">
    <source>
        <dbReference type="EMBL" id="GBG06363.1"/>
    </source>
</evidence>
<evidence type="ECO:0000256" key="1">
    <source>
        <dbReference type="ARBA" id="ARBA00022679"/>
    </source>
</evidence>
<dbReference type="CDD" id="cd02523">
    <property type="entry name" value="PC_cytidylyltransferase"/>
    <property type="match status" value="1"/>
</dbReference>